<proteinExistence type="predicted"/>
<dbReference type="InterPro" id="IPR003428">
    <property type="entry name" value="MAM33"/>
</dbReference>
<dbReference type="GeneID" id="63789121"/>
<dbReference type="AlphaFoldDB" id="A0A1Y2F6B9"/>
<dbReference type="PANTHER" id="PTHR10826:SF1">
    <property type="entry name" value="COMPLEMENT COMPONENT 1 Q SUBCOMPONENT-BINDING PROTEIN, MITOCHONDRIAL"/>
    <property type="match status" value="1"/>
</dbReference>
<dbReference type="EMBL" id="MCFI01000015">
    <property type="protein sequence ID" value="ORY79432.1"/>
    <property type="molecule type" value="Genomic_DNA"/>
</dbReference>
<dbReference type="GO" id="GO:0042256">
    <property type="term" value="P:cytosolic ribosome assembly"/>
    <property type="evidence" value="ECO:0007669"/>
    <property type="project" value="TreeGrafter"/>
</dbReference>
<dbReference type="OrthoDB" id="278212at2759"/>
<dbReference type="Pfam" id="PF02330">
    <property type="entry name" value="MAM33"/>
    <property type="match status" value="1"/>
</dbReference>
<dbReference type="GO" id="GO:0005759">
    <property type="term" value="C:mitochondrial matrix"/>
    <property type="evidence" value="ECO:0007669"/>
    <property type="project" value="InterPro"/>
</dbReference>
<dbReference type="InterPro" id="IPR036561">
    <property type="entry name" value="MAM33_sf"/>
</dbReference>
<accession>A0A1Y2F6B9</accession>
<sequence>MFSRRVRSFLAKHATRSTLPARVVLARAPAVVSRCATPIASRTFVASSFQRGQGTVDSELSAKLSSEIQIESEMKEYEDMPEAVQTFLQSSSFTVEDLPGTDEVTLSRTFGNEEIKIVFSVADMNNAEEAAEEFEDESTETDAKPAAEATEDGAGEDGEAASFPVRCNITITKDSSPAALCIDTVTQDGIFIIDSMVLYKDAKLAKTDSAEADWKRREAYMGPPFSNLDEDLQILMEKFLEERDINTALALFIPDYVDYKEAREYEAWLHGLKDFVDA</sequence>
<comment type="caution">
    <text evidence="2">The sequence shown here is derived from an EMBL/GenBank/DDBJ whole genome shotgun (WGS) entry which is preliminary data.</text>
</comment>
<feature type="region of interest" description="Disordered" evidence="1">
    <location>
        <begin position="129"/>
        <end position="161"/>
    </location>
</feature>
<evidence type="ECO:0000313" key="3">
    <source>
        <dbReference type="Proteomes" id="UP000193685"/>
    </source>
</evidence>
<organism evidence="2 3">
    <name type="scientific">Protomyces lactucae-debilis</name>
    <dbReference type="NCBI Taxonomy" id="2754530"/>
    <lineage>
        <taxon>Eukaryota</taxon>
        <taxon>Fungi</taxon>
        <taxon>Dikarya</taxon>
        <taxon>Ascomycota</taxon>
        <taxon>Taphrinomycotina</taxon>
        <taxon>Taphrinomycetes</taxon>
        <taxon>Taphrinales</taxon>
        <taxon>Protomycetaceae</taxon>
        <taxon>Protomyces</taxon>
    </lineage>
</organism>
<dbReference type="Proteomes" id="UP000193685">
    <property type="component" value="Unassembled WGS sequence"/>
</dbReference>
<dbReference type="SUPFAM" id="SSF54529">
    <property type="entry name" value="Mitochondrial glycoprotein MAM33-like"/>
    <property type="match status" value="1"/>
</dbReference>
<dbReference type="Gene3D" id="3.10.280.10">
    <property type="entry name" value="Mitochondrial glycoprotein"/>
    <property type="match status" value="1"/>
</dbReference>
<reference evidence="2 3" key="1">
    <citation type="submission" date="2016-07" db="EMBL/GenBank/DDBJ databases">
        <title>Pervasive Adenine N6-methylation of Active Genes in Fungi.</title>
        <authorList>
            <consortium name="DOE Joint Genome Institute"/>
            <person name="Mondo S.J."/>
            <person name="Dannebaum R.O."/>
            <person name="Kuo R.C."/>
            <person name="Labutti K."/>
            <person name="Haridas S."/>
            <person name="Kuo A."/>
            <person name="Salamov A."/>
            <person name="Ahrendt S.R."/>
            <person name="Lipzen A."/>
            <person name="Sullivan W."/>
            <person name="Andreopoulos W.B."/>
            <person name="Clum A."/>
            <person name="Lindquist E."/>
            <person name="Daum C."/>
            <person name="Ramamoorthy G.K."/>
            <person name="Gryganskyi A."/>
            <person name="Culley D."/>
            <person name="Magnuson J.K."/>
            <person name="James T.Y."/>
            <person name="O'Malley M.A."/>
            <person name="Stajich J.E."/>
            <person name="Spatafora J.W."/>
            <person name="Visel A."/>
            <person name="Grigoriev I.V."/>
        </authorList>
    </citation>
    <scope>NUCLEOTIDE SEQUENCE [LARGE SCALE GENOMIC DNA]</scope>
    <source>
        <strain evidence="2 3">12-1054</strain>
    </source>
</reference>
<protein>
    <submittedName>
        <fullName evidence="2">Mitochondrial glyco protein</fullName>
    </submittedName>
</protein>
<name>A0A1Y2F6B9_PROLT</name>
<keyword evidence="3" id="KW-1185">Reference proteome</keyword>
<dbReference type="RefSeq" id="XP_040723803.1">
    <property type="nucleotide sequence ID" value="XM_040872522.1"/>
</dbReference>
<dbReference type="STRING" id="56484.A0A1Y2F6B9"/>
<feature type="compositionally biased region" description="Acidic residues" evidence="1">
    <location>
        <begin position="149"/>
        <end position="159"/>
    </location>
</feature>
<gene>
    <name evidence="2" type="ORF">BCR37DRAFT_90583</name>
</gene>
<evidence type="ECO:0000313" key="2">
    <source>
        <dbReference type="EMBL" id="ORY79432.1"/>
    </source>
</evidence>
<feature type="compositionally biased region" description="Acidic residues" evidence="1">
    <location>
        <begin position="129"/>
        <end position="140"/>
    </location>
</feature>
<dbReference type="OMA" id="RWLNNVK"/>
<dbReference type="PANTHER" id="PTHR10826">
    <property type="entry name" value="COMPLEMENT COMPONENT 1"/>
    <property type="match status" value="1"/>
</dbReference>
<evidence type="ECO:0000256" key="1">
    <source>
        <dbReference type="SAM" id="MobiDB-lite"/>
    </source>
</evidence>